<dbReference type="InterPro" id="IPR002401">
    <property type="entry name" value="Cyt_P450_E_grp-I"/>
</dbReference>
<dbReference type="PRINTS" id="PR00463">
    <property type="entry name" value="EP450I"/>
</dbReference>
<dbReference type="GO" id="GO:0016705">
    <property type="term" value="F:oxidoreductase activity, acting on paired donors, with incorporation or reduction of molecular oxygen"/>
    <property type="evidence" value="ECO:0007669"/>
    <property type="project" value="InterPro"/>
</dbReference>
<dbReference type="GO" id="GO:0016125">
    <property type="term" value="P:sterol metabolic process"/>
    <property type="evidence" value="ECO:0007669"/>
    <property type="project" value="TreeGrafter"/>
</dbReference>
<keyword evidence="4" id="KW-0349">Heme</keyword>
<comment type="cofactor">
    <cofactor evidence="4">
        <name>heme</name>
        <dbReference type="ChEBI" id="CHEBI:30413"/>
    </cofactor>
</comment>
<accession>A0A2G8JI68</accession>
<keyword evidence="3 4" id="KW-0408">Iron</keyword>
<dbReference type="PANTHER" id="PTHR24286:SF252">
    <property type="entry name" value="CYTOCHROME P450 26B1"/>
    <property type="match status" value="1"/>
</dbReference>
<comment type="caution">
    <text evidence="6">The sequence shown here is derived from an EMBL/GenBank/DDBJ whole genome shotgun (WGS) entry which is preliminary data.</text>
</comment>
<feature type="transmembrane region" description="Helical" evidence="5">
    <location>
        <begin position="182"/>
        <end position="205"/>
    </location>
</feature>
<evidence type="ECO:0000313" key="7">
    <source>
        <dbReference type="Proteomes" id="UP000230750"/>
    </source>
</evidence>
<keyword evidence="2 4" id="KW-0479">Metal-binding</keyword>
<gene>
    <name evidence="6" type="ORF">BSL78_27727</name>
</gene>
<feature type="binding site" description="axial binding residue" evidence="4">
    <location>
        <position position="272"/>
    </location>
    <ligand>
        <name>heme</name>
        <dbReference type="ChEBI" id="CHEBI:30413"/>
    </ligand>
    <ligandPart>
        <name>Fe</name>
        <dbReference type="ChEBI" id="CHEBI:18248"/>
    </ligandPart>
</feature>
<sequence length="324" mass="36686">MSEIYFERHTSTELGYKLLFHRVLGDNILFETGDEGLRVASVIHSLFGPQVLPAVEPLVDRVILKHFYALDKLNAVPVYTTFKAFATELSLALFMGLDPDENEALFKQVSGLATAHWHGMITLPVKVSIPVLGPTTFNKSMEAQDKLLAIIKEKLDLCKEGSVLHHFKSAGFKDRKEVEQHLLLFVSAVIPKAFAAFFTSFIHAISGPDMDIVLDGYRIPKGHVIVYISRAAQRDPAVFLDPDSFKPQRWVGKTRKERTHAVLMYGAGPRSCVGHDLVRRMIMMVCKYLVHNYDWDFMTNEQLDYKWLPVSRPKDPPPATFTAR</sequence>
<keyword evidence="7" id="KW-1185">Reference proteome</keyword>
<evidence type="ECO:0000256" key="5">
    <source>
        <dbReference type="SAM" id="Phobius"/>
    </source>
</evidence>
<dbReference type="GO" id="GO:0004497">
    <property type="term" value="F:monooxygenase activity"/>
    <property type="evidence" value="ECO:0007669"/>
    <property type="project" value="InterPro"/>
</dbReference>
<evidence type="ECO:0000256" key="1">
    <source>
        <dbReference type="ARBA" id="ARBA00010617"/>
    </source>
</evidence>
<comment type="similarity">
    <text evidence="1">Belongs to the cytochrome P450 family.</text>
</comment>
<evidence type="ECO:0000256" key="4">
    <source>
        <dbReference type="PIRSR" id="PIRSR602401-1"/>
    </source>
</evidence>
<organism evidence="6 7">
    <name type="scientific">Stichopus japonicus</name>
    <name type="common">Sea cucumber</name>
    <dbReference type="NCBI Taxonomy" id="307972"/>
    <lineage>
        <taxon>Eukaryota</taxon>
        <taxon>Metazoa</taxon>
        <taxon>Echinodermata</taxon>
        <taxon>Eleutherozoa</taxon>
        <taxon>Echinozoa</taxon>
        <taxon>Holothuroidea</taxon>
        <taxon>Aspidochirotacea</taxon>
        <taxon>Aspidochirotida</taxon>
        <taxon>Stichopodidae</taxon>
        <taxon>Apostichopus</taxon>
    </lineage>
</organism>
<dbReference type="InterPro" id="IPR036396">
    <property type="entry name" value="Cyt_P450_sf"/>
</dbReference>
<dbReference type="GO" id="GO:0020037">
    <property type="term" value="F:heme binding"/>
    <property type="evidence" value="ECO:0007669"/>
    <property type="project" value="InterPro"/>
</dbReference>
<dbReference type="Pfam" id="PF00067">
    <property type="entry name" value="p450"/>
    <property type="match status" value="1"/>
</dbReference>
<dbReference type="STRING" id="307972.A0A2G8JI68"/>
<evidence type="ECO:0000313" key="6">
    <source>
        <dbReference type="EMBL" id="PIK35446.1"/>
    </source>
</evidence>
<proteinExistence type="inferred from homology"/>
<dbReference type="SMR" id="A0A2G8JI68"/>
<dbReference type="InterPro" id="IPR001128">
    <property type="entry name" value="Cyt_P450"/>
</dbReference>
<protein>
    <submittedName>
        <fullName evidence="6">Putative cytochrome P450 90A1-like</fullName>
    </submittedName>
</protein>
<dbReference type="EMBL" id="MRZV01001901">
    <property type="protein sequence ID" value="PIK35446.1"/>
    <property type="molecule type" value="Genomic_DNA"/>
</dbReference>
<dbReference type="PANTHER" id="PTHR24286">
    <property type="entry name" value="CYTOCHROME P450 26"/>
    <property type="match status" value="1"/>
</dbReference>
<evidence type="ECO:0000256" key="2">
    <source>
        <dbReference type="ARBA" id="ARBA00022723"/>
    </source>
</evidence>
<keyword evidence="5" id="KW-0472">Membrane</keyword>
<dbReference type="Proteomes" id="UP000230750">
    <property type="component" value="Unassembled WGS sequence"/>
</dbReference>
<dbReference type="AlphaFoldDB" id="A0A2G8JI68"/>
<dbReference type="SUPFAM" id="SSF48264">
    <property type="entry name" value="Cytochrome P450"/>
    <property type="match status" value="1"/>
</dbReference>
<evidence type="ECO:0000256" key="3">
    <source>
        <dbReference type="ARBA" id="ARBA00023004"/>
    </source>
</evidence>
<keyword evidence="5" id="KW-0812">Transmembrane</keyword>
<dbReference type="OrthoDB" id="1470350at2759"/>
<dbReference type="GO" id="GO:0005506">
    <property type="term" value="F:iron ion binding"/>
    <property type="evidence" value="ECO:0007669"/>
    <property type="project" value="InterPro"/>
</dbReference>
<reference evidence="6 7" key="1">
    <citation type="journal article" date="2017" name="PLoS Biol.">
        <title>The sea cucumber genome provides insights into morphological evolution and visceral regeneration.</title>
        <authorList>
            <person name="Zhang X."/>
            <person name="Sun L."/>
            <person name="Yuan J."/>
            <person name="Sun Y."/>
            <person name="Gao Y."/>
            <person name="Zhang L."/>
            <person name="Li S."/>
            <person name="Dai H."/>
            <person name="Hamel J.F."/>
            <person name="Liu C."/>
            <person name="Yu Y."/>
            <person name="Liu S."/>
            <person name="Lin W."/>
            <person name="Guo K."/>
            <person name="Jin S."/>
            <person name="Xu P."/>
            <person name="Storey K.B."/>
            <person name="Huan P."/>
            <person name="Zhang T."/>
            <person name="Zhou Y."/>
            <person name="Zhang J."/>
            <person name="Lin C."/>
            <person name="Li X."/>
            <person name="Xing L."/>
            <person name="Huo D."/>
            <person name="Sun M."/>
            <person name="Wang L."/>
            <person name="Mercier A."/>
            <person name="Li F."/>
            <person name="Yang H."/>
            <person name="Xiang J."/>
        </authorList>
    </citation>
    <scope>NUCLEOTIDE SEQUENCE [LARGE SCALE GENOMIC DNA]</scope>
    <source>
        <strain evidence="6">Shaxun</strain>
        <tissue evidence="6">Muscle</tissue>
    </source>
</reference>
<name>A0A2G8JI68_STIJA</name>
<dbReference type="Gene3D" id="1.10.630.10">
    <property type="entry name" value="Cytochrome P450"/>
    <property type="match status" value="2"/>
</dbReference>
<keyword evidence="5" id="KW-1133">Transmembrane helix</keyword>